<dbReference type="AlphaFoldDB" id="A0A1D1UPB9"/>
<accession>A0A1D1UPB9</accession>
<evidence type="ECO:0000256" key="1">
    <source>
        <dbReference type="SAM" id="MobiDB-lite"/>
    </source>
</evidence>
<evidence type="ECO:0000313" key="3">
    <source>
        <dbReference type="Proteomes" id="UP000186922"/>
    </source>
</evidence>
<feature type="region of interest" description="Disordered" evidence="1">
    <location>
        <begin position="100"/>
        <end position="141"/>
    </location>
</feature>
<comment type="caution">
    <text evidence="2">The sequence shown here is derived from an EMBL/GenBank/DDBJ whole genome shotgun (WGS) entry which is preliminary data.</text>
</comment>
<gene>
    <name evidence="2" type="primary">RvY_03804-1</name>
    <name evidence="2" type="synonym">RvY_03804.1</name>
    <name evidence="2" type="ORF">RvY_03804</name>
</gene>
<reference evidence="2 3" key="1">
    <citation type="journal article" date="2016" name="Nat. Commun.">
        <title>Extremotolerant tardigrade genome and improved radiotolerance of human cultured cells by tardigrade-unique protein.</title>
        <authorList>
            <person name="Hashimoto T."/>
            <person name="Horikawa D.D."/>
            <person name="Saito Y."/>
            <person name="Kuwahara H."/>
            <person name="Kozuka-Hata H."/>
            <person name="Shin-I T."/>
            <person name="Minakuchi Y."/>
            <person name="Ohishi K."/>
            <person name="Motoyama A."/>
            <person name="Aizu T."/>
            <person name="Enomoto A."/>
            <person name="Kondo K."/>
            <person name="Tanaka S."/>
            <person name="Hara Y."/>
            <person name="Koshikawa S."/>
            <person name="Sagara H."/>
            <person name="Miura T."/>
            <person name="Yokobori S."/>
            <person name="Miyagawa K."/>
            <person name="Suzuki Y."/>
            <person name="Kubo T."/>
            <person name="Oyama M."/>
            <person name="Kohara Y."/>
            <person name="Fujiyama A."/>
            <person name="Arakawa K."/>
            <person name="Katayama T."/>
            <person name="Toyoda A."/>
            <person name="Kunieda T."/>
        </authorList>
    </citation>
    <scope>NUCLEOTIDE SEQUENCE [LARGE SCALE GENOMIC DNA]</scope>
    <source>
        <strain evidence="2 3">YOKOZUNA-1</strain>
    </source>
</reference>
<feature type="compositionally biased region" description="Pro residues" evidence="1">
    <location>
        <begin position="116"/>
        <end position="125"/>
    </location>
</feature>
<dbReference type="EMBL" id="BDGG01000002">
    <property type="protein sequence ID" value="GAU91576.1"/>
    <property type="molecule type" value="Genomic_DNA"/>
</dbReference>
<evidence type="ECO:0000313" key="2">
    <source>
        <dbReference type="EMBL" id="GAU91576.1"/>
    </source>
</evidence>
<name>A0A1D1UPB9_RAMVA</name>
<dbReference type="Proteomes" id="UP000186922">
    <property type="component" value="Unassembled WGS sequence"/>
</dbReference>
<sequence>MCNVGGQRRGFFFFAVVGCALLTFAPCGTIGFDFIPYGPGKSLETPSPEAVQVFRQGLPSAGLRVKRDSGFGSFEGGESGGLNNLLFLSLLQQMAASSPPAAAAPAPAAGAEAPAATPPAAPASPSPSLASLLPRKLEMKY</sequence>
<feature type="compositionally biased region" description="Low complexity" evidence="1">
    <location>
        <begin position="100"/>
        <end position="115"/>
    </location>
</feature>
<protein>
    <submittedName>
        <fullName evidence="2">Uncharacterized protein</fullName>
    </submittedName>
</protein>
<proteinExistence type="predicted"/>
<keyword evidence="3" id="KW-1185">Reference proteome</keyword>
<organism evidence="2 3">
    <name type="scientific">Ramazzottius varieornatus</name>
    <name type="common">Water bear</name>
    <name type="synonym">Tardigrade</name>
    <dbReference type="NCBI Taxonomy" id="947166"/>
    <lineage>
        <taxon>Eukaryota</taxon>
        <taxon>Metazoa</taxon>
        <taxon>Ecdysozoa</taxon>
        <taxon>Tardigrada</taxon>
        <taxon>Eutardigrada</taxon>
        <taxon>Parachela</taxon>
        <taxon>Hypsibioidea</taxon>
        <taxon>Ramazzottiidae</taxon>
        <taxon>Ramazzottius</taxon>
    </lineage>
</organism>